<evidence type="ECO:0000256" key="5">
    <source>
        <dbReference type="ARBA" id="ARBA00022630"/>
    </source>
</evidence>
<dbReference type="GO" id="GO:0006537">
    <property type="term" value="P:glutamate biosynthetic process"/>
    <property type="evidence" value="ECO:0007669"/>
    <property type="project" value="UniProtKB-KW"/>
</dbReference>
<evidence type="ECO:0000256" key="3">
    <source>
        <dbReference type="ARBA" id="ARBA00009716"/>
    </source>
</evidence>
<keyword evidence="4" id="KW-0028">Amino-acid biosynthesis</keyword>
<evidence type="ECO:0000256" key="11">
    <source>
        <dbReference type="ARBA" id="ARBA00023014"/>
    </source>
</evidence>
<keyword evidence="13" id="KW-0003">3Fe-4S</keyword>
<dbReference type="AlphaFoldDB" id="S5DR18"/>
<evidence type="ECO:0000256" key="12">
    <source>
        <dbReference type="ARBA" id="ARBA00023164"/>
    </source>
</evidence>
<evidence type="ECO:0000256" key="9">
    <source>
        <dbReference type="ARBA" id="ARBA00023002"/>
    </source>
</evidence>
<dbReference type="PANTHER" id="PTHR11938:SF91">
    <property type="entry name" value="NADPH:ADRENODOXIN OXIDOREDUCTASE, MITOCHONDRIAL"/>
    <property type="match status" value="1"/>
</dbReference>
<comment type="cofactor">
    <cofactor evidence="2">
        <name>[3Fe-4S] cluster</name>
        <dbReference type="ChEBI" id="CHEBI:21137"/>
    </cofactor>
</comment>
<evidence type="ECO:0000256" key="1">
    <source>
        <dbReference type="ARBA" id="ARBA00001917"/>
    </source>
</evidence>
<comment type="cofactor">
    <cofactor evidence="1">
        <name>FMN</name>
        <dbReference type="ChEBI" id="CHEBI:58210"/>
    </cofactor>
</comment>
<proteinExistence type="inferred from homology"/>
<feature type="domain" description="Glutamine amidotransferase type-2" evidence="15">
    <location>
        <begin position="10"/>
        <end position="159"/>
    </location>
</feature>
<evidence type="ECO:0000256" key="6">
    <source>
        <dbReference type="ARBA" id="ARBA00022643"/>
    </source>
</evidence>
<protein>
    <submittedName>
        <fullName evidence="16">Glutamate synthase domain 1</fullName>
    </submittedName>
</protein>
<keyword evidence="11" id="KW-0411">Iron-sulfur</keyword>
<keyword evidence="9" id="KW-0560">Oxidoreductase</keyword>
<evidence type="ECO:0000256" key="4">
    <source>
        <dbReference type="ARBA" id="ARBA00022605"/>
    </source>
</evidence>
<accession>S5DR18</accession>
<dbReference type="GO" id="GO:0051538">
    <property type="term" value="F:3 iron, 4 sulfur cluster binding"/>
    <property type="evidence" value="ECO:0007669"/>
    <property type="project" value="UniProtKB-KW"/>
</dbReference>
<dbReference type="InterPro" id="IPR050711">
    <property type="entry name" value="ET-N_metabolism_enzyme"/>
</dbReference>
<keyword evidence="7" id="KW-0479">Metal-binding</keyword>
<organism evidence="16">
    <name type="scientific">Candidatus Actinomarina minuta</name>
    <dbReference type="NCBI Taxonomy" id="1389454"/>
    <lineage>
        <taxon>Bacteria</taxon>
        <taxon>Bacillati</taxon>
        <taxon>Actinomycetota</taxon>
        <taxon>Actinomycetes</taxon>
        <taxon>Candidatus Actinomarinidae</taxon>
        <taxon>Candidatus Actinomarinales</taxon>
        <taxon>Candidatus Actinomarineae</taxon>
        <taxon>Candidatus Actinomarinaceae</taxon>
        <taxon>Candidatus Actinomarina</taxon>
    </lineage>
</organism>
<keyword evidence="5" id="KW-0285">Flavoprotein</keyword>
<dbReference type="GO" id="GO:0046872">
    <property type="term" value="F:metal ion binding"/>
    <property type="evidence" value="ECO:0007669"/>
    <property type="project" value="UniProtKB-KW"/>
</dbReference>
<sequence length="159" mass="17928">MFNFSEKDSCGVGFIASRNIPPTHGMTLKVLECLANLDHRGAKFADGTGDGAGVLTEIPFELIRAELSELNIEHDTNKKIGIISCFFDPKNIDDSIELINNELKEYNIKHLYWRKVPTDKQILGNLARESKPSIYQGIVSAENESLKILKRSFIYLEKL</sequence>
<dbReference type="SUPFAM" id="SSF56235">
    <property type="entry name" value="N-terminal nucleophile aminohydrolases (Ntn hydrolases)"/>
    <property type="match status" value="1"/>
</dbReference>
<comment type="pathway">
    <text evidence="14">Amino-acid biosynthesis.</text>
</comment>
<comment type="similarity">
    <text evidence="3">Belongs to the glutamate synthase family.</text>
</comment>
<dbReference type="Pfam" id="PF00310">
    <property type="entry name" value="GATase_2"/>
    <property type="match status" value="1"/>
</dbReference>
<dbReference type="PROSITE" id="PS51278">
    <property type="entry name" value="GATASE_TYPE_2"/>
    <property type="match status" value="1"/>
</dbReference>
<dbReference type="InterPro" id="IPR017932">
    <property type="entry name" value="GATase_2_dom"/>
</dbReference>
<evidence type="ECO:0000256" key="2">
    <source>
        <dbReference type="ARBA" id="ARBA00001927"/>
    </source>
</evidence>
<evidence type="ECO:0000256" key="10">
    <source>
        <dbReference type="ARBA" id="ARBA00023004"/>
    </source>
</evidence>
<evidence type="ECO:0000256" key="8">
    <source>
        <dbReference type="ARBA" id="ARBA00022962"/>
    </source>
</evidence>
<dbReference type="Gene3D" id="3.60.20.10">
    <property type="entry name" value="Glutamine Phosphoribosylpyrophosphate, subunit 1, domain 1"/>
    <property type="match status" value="1"/>
</dbReference>
<keyword evidence="8" id="KW-0315">Glutamine amidotransferase</keyword>
<evidence type="ECO:0000256" key="14">
    <source>
        <dbReference type="ARBA" id="ARBA00029440"/>
    </source>
</evidence>
<dbReference type="InterPro" id="IPR029055">
    <property type="entry name" value="Ntn_hydrolases_N"/>
</dbReference>
<evidence type="ECO:0000256" key="7">
    <source>
        <dbReference type="ARBA" id="ARBA00022723"/>
    </source>
</evidence>
<name>S5DR18_9ACTN</name>
<reference evidence="16" key="1">
    <citation type="journal article" date="2013" name="Sci. Rep.">
        <title>Metagenomics uncovers a new group of low GC and ultra-small marine Actinobacteria.</title>
        <authorList>
            <person name="Ghai R."/>
            <person name="Mizuno C.M."/>
            <person name="Picazo A."/>
            <person name="Camacho A."/>
            <person name="Rodriguez-Valera F."/>
        </authorList>
    </citation>
    <scope>NUCLEOTIDE SEQUENCE</scope>
</reference>
<evidence type="ECO:0000256" key="13">
    <source>
        <dbReference type="ARBA" id="ARBA00023291"/>
    </source>
</evidence>
<keyword evidence="12" id="KW-0314">Glutamate biosynthesis</keyword>
<keyword evidence="6" id="KW-0288">FMN</keyword>
<evidence type="ECO:0000313" key="16">
    <source>
        <dbReference type="EMBL" id="AGQ19340.1"/>
    </source>
</evidence>
<dbReference type="EMBL" id="KC811129">
    <property type="protein sequence ID" value="AGQ19340.1"/>
    <property type="molecule type" value="Genomic_DNA"/>
</dbReference>
<keyword evidence="10" id="KW-0408">Iron</keyword>
<dbReference type="PANTHER" id="PTHR11938">
    <property type="entry name" value="FAD NADPH DEHYDROGENASE/OXIDOREDUCTASE"/>
    <property type="match status" value="1"/>
</dbReference>
<dbReference type="GO" id="GO:0016491">
    <property type="term" value="F:oxidoreductase activity"/>
    <property type="evidence" value="ECO:0007669"/>
    <property type="project" value="UniProtKB-KW"/>
</dbReference>
<evidence type="ECO:0000259" key="15">
    <source>
        <dbReference type="PROSITE" id="PS51278"/>
    </source>
</evidence>